<protein>
    <recommendedName>
        <fullName evidence="11">Cation-transporting P-type ATPase B</fullName>
    </recommendedName>
</protein>
<dbReference type="FunFam" id="2.70.150.10:FF:000002">
    <property type="entry name" value="Copper-transporting ATPase 1, putative"/>
    <property type="match status" value="1"/>
</dbReference>
<dbReference type="RefSeq" id="WP_366180636.1">
    <property type="nucleotide sequence ID" value="NZ_CP159989.1"/>
</dbReference>
<dbReference type="InterPro" id="IPR027256">
    <property type="entry name" value="P-typ_ATPase_IB"/>
</dbReference>
<dbReference type="Pfam" id="PF00122">
    <property type="entry name" value="E1-E2_ATPase"/>
    <property type="match status" value="1"/>
</dbReference>
<feature type="transmembrane region" description="Helical" evidence="12">
    <location>
        <begin position="240"/>
        <end position="258"/>
    </location>
</feature>
<feature type="region of interest" description="Disordered" evidence="13">
    <location>
        <begin position="572"/>
        <end position="598"/>
    </location>
</feature>
<evidence type="ECO:0000256" key="4">
    <source>
        <dbReference type="ARBA" id="ARBA00022723"/>
    </source>
</evidence>
<evidence type="ECO:0000256" key="2">
    <source>
        <dbReference type="ARBA" id="ARBA00006024"/>
    </source>
</evidence>
<dbReference type="SFLD" id="SFLDG00002">
    <property type="entry name" value="C1.7:_P-type_atpase_like"/>
    <property type="match status" value="1"/>
</dbReference>
<evidence type="ECO:0000256" key="9">
    <source>
        <dbReference type="ARBA" id="ARBA00023136"/>
    </source>
</evidence>
<dbReference type="GO" id="GO:0055070">
    <property type="term" value="P:copper ion homeostasis"/>
    <property type="evidence" value="ECO:0007669"/>
    <property type="project" value="TreeGrafter"/>
</dbReference>
<dbReference type="CDD" id="cd02094">
    <property type="entry name" value="P-type_ATPase_Cu-like"/>
    <property type="match status" value="1"/>
</dbReference>
<comment type="subcellular location">
    <subcellularLocation>
        <location evidence="1">Cell membrane</location>
        <topology evidence="1">Multi-pass membrane protein</topology>
    </subcellularLocation>
</comment>
<dbReference type="PRINTS" id="PR00119">
    <property type="entry name" value="CATATPASE"/>
</dbReference>
<evidence type="ECO:0000256" key="12">
    <source>
        <dbReference type="RuleBase" id="RU362081"/>
    </source>
</evidence>
<evidence type="ECO:0000256" key="5">
    <source>
        <dbReference type="ARBA" id="ARBA00022741"/>
    </source>
</evidence>
<gene>
    <name evidence="15" type="ORF">ABXS69_00190</name>
</gene>
<evidence type="ECO:0000256" key="8">
    <source>
        <dbReference type="ARBA" id="ARBA00022989"/>
    </source>
</evidence>
<dbReference type="PROSITE" id="PS00154">
    <property type="entry name" value="ATPASE_E1_E2"/>
    <property type="match status" value="1"/>
</dbReference>
<comment type="similarity">
    <text evidence="2 12">Belongs to the cation transport ATPase (P-type) (TC 3.A.3) family. Type IB subfamily.</text>
</comment>
<dbReference type="PANTHER" id="PTHR43520:SF8">
    <property type="entry name" value="P-TYPE CU(+) TRANSPORTER"/>
    <property type="match status" value="1"/>
</dbReference>
<proteinExistence type="inferred from homology"/>
<dbReference type="Gene3D" id="3.40.1110.10">
    <property type="entry name" value="Calcium-transporting ATPase, cytoplasmic domain N"/>
    <property type="match status" value="1"/>
</dbReference>
<feature type="transmembrane region" description="Helical" evidence="12">
    <location>
        <begin position="154"/>
        <end position="172"/>
    </location>
</feature>
<evidence type="ECO:0000256" key="1">
    <source>
        <dbReference type="ARBA" id="ARBA00004651"/>
    </source>
</evidence>
<evidence type="ECO:0000256" key="13">
    <source>
        <dbReference type="SAM" id="MobiDB-lite"/>
    </source>
</evidence>
<feature type="transmembrane region" description="Helical" evidence="12">
    <location>
        <begin position="807"/>
        <end position="825"/>
    </location>
</feature>
<dbReference type="PROSITE" id="PS01047">
    <property type="entry name" value="HMA_1"/>
    <property type="match status" value="1"/>
</dbReference>
<dbReference type="NCBIfam" id="TIGR01525">
    <property type="entry name" value="ATPase-IB_hvy"/>
    <property type="match status" value="1"/>
</dbReference>
<keyword evidence="12" id="KW-1003">Cell membrane</keyword>
<dbReference type="InterPro" id="IPR001757">
    <property type="entry name" value="P_typ_ATPase"/>
</dbReference>
<evidence type="ECO:0000256" key="11">
    <source>
        <dbReference type="ARBA" id="ARBA00074171"/>
    </source>
</evidence>
<dbReference type="InterPro" id="IPR018303">
    <property type="entry name" value="ATPase_P-typ_P_site"/>
</dbReference>
<feature type="transmembrane region" description="Helical" evidence="12">
    <location>
        <begin position="416"/>
        <end position="438"/>
    </location>
</feature>
<dbReference type="SUPFAM" id="SSF56784">
    <property type="entry name" value="HAD-like"/>
    <property type="match status" value="1"/>
</dbReference>
<evidence type="ECO:0000256" key="7">
    <source>
        <dbReference type="ARBA" id="ARBA00022967"/>
    </source>
</evidence>
<keyword evidence="7" id="KW-1278">Translocase</keyword>
<feature type="domain" description="HMA" evidence="14">
    <location>
        <begin position="4"/>
        <end position="68"/>
    </location>
</feature>
<dbReference type="NCBIfam" id="TIGR01494">
    <property type="entry name" value="ATPase_P-type"/>
    <property type="match status" value="2"/>
</dbReference>
<dbReference type="SUPFAM" id="SSF55008">
    <property type="entry name" value="HMA, heavy metal-associated domain"/>
    <property type="match status" value="1"/>
</dbReference>
<evidence type="ECO:0000313" key="15">
    <source>
        <dbReference type="EMBL" id="XCP82392.1"/>
    </source>
</evidence>
<feature type="compositionally biased region" description="Low complexity" evidence="13">
    <location>
        <begin position="84"/>
        <end position="108"/>
    </location>
</feature>
<dbReference type="InterPro" id="IPR023299">
    <property type="entry name" value="ATPase_P-typ_cyto_dom_N"/>
</dbReference>
<dbReference type="AlphaFoldDB" id="A0AAU8N4R7"/>
<feature type="transmembrane region" description="Helical" evidence="12">
    <location>
        <begin position="784"/>
        <end position="801"/>
    </location>
</feature>
<dbReference type="InterPro" id="IPR023298">
    <property type="entry name" value="ATPase_P-typ_TM_dom_sf"/>
</dbReference>
<dbReference type="GO" id="GO:0005886">
    <property type="term" value="C:plasma membrane"/>
    <property type="evidence" value="ECO:0007669"/>
    <property type="project" value="UniProtKB-SubCell"/>
</dbReference>
<keyword evidence="8 12" id="KW-1133">Transmembrane helix</keyword>
<dbReference type="InterPro" id="IPR006121">
    <property type="entry name" value="HMA_dom"/>
</dbReference>
<keyword evidence="4 12" id="KW-0479">Metal-binding</keyword>
<dbReference type="InterPro" id="IPR059000">
    <property type="entry name" value="ATPase_P-type_domA"/>
</dbReference>
<feature type="transmembrane region" description="Helical" evidence="12">
    <location>
        <begin position="450"/>
        <end position="471"/>
    </location>
</feature>
<dbReference type="CDD" id="cd00371">
    <property type="entry name" value="HMA"/>
    <property type="match status" value="1"/>
</dbReference>
<evidence type="ECO:0000259" key="14">
    <source>
        <dbReference type="PROSITE" id="PS50846"/>
    </source>
</evidence>
<dbReference type="Gene3D" id="3.30.70.100">
    <property type="match status" value="1"/>
</dbReference>
<keyword evidence="5 12" id="KW-0547">Nucleotide-binding</keyword>
<accession>A0AAU8N4R7</accession>
<organism evidence="15">
    <name type="scientific">Actinomyces timonensis</name>
    <dbReference type="NCBI Taxonomy" id="1288391"/>
    <lineage>
        <taxon>Bacteria</taxon>
        <taxon>Bacillati</taxon>
        <taxon>Actinomycetota</taxon>
        <taxon>Actinomycetes</taxon>
        <taxon>Actinomycetales</taxon>
        <taxon>Actinomycetaceae</taxon>
        <taxon>Actinomyces</taxon>
    </lineage>
</organism>
<feature type="transmembrane region" description="Helical" evidence="12">
    <location>
        <begin position="131"/>
        <end position="148"/>
    </location>
</feature>
<dbReference type="PROSITE" id="PS50846">
    <property type="entry name" value="HMA_2"/>
    <property type="match status" value="1"/>
</dbReference>
<comment type="catalytic activity">
    <reaction evidence="10">
        <text>ATP + H2O = ADP + phosphate + H(+)</text>
        <dbReference type="Rhea" id="RHEA:13065"/>
        <dbReference type="ChEBI" id="CHEBI:15377"/>
        <dbReference type="ChEBI" id="CHEBI:15378"/>
        <dbReference type="ChEBI" id="CHEBI:30616"/>
        <dbReference type="ChEBI" id="CHEBI:43474"/>
        <dbReference type="ChEBI" id="CHEBI:456216"/>
    </reaction>
</comment>
<dbReference type="Pfam" id="PF00702">
    <property type="entry name" value="Hydrolase"/>
    <property type="match status" value="1"/>
</dbReference>
<dbReference type="GO" id="GO:0016887">
    <property type="term" value="F:ATP hydrolysis activity"/>
    <property type="evidence" value="ECO:0007669"/>
    <property type="project" value="InterPro"/>
</dbReference>
<feature type="region of interest" description="Disordered" evidence="13">
    <location>
        <begin position="70"/>
        <end position="111"/>
    </location>
</feature>
<evidence type="ECO:0000256" key="10">
    <source>
        <dbReference type="ARBA" id="ARBA00049360"/>
    </source>
</evidence>
<dbReference type="EMBL" id="CP159989">
    <property type="protein sequence ID" value="XCP82392.1"/>
    <property type="molecule type" value="Genomic_DNA"/>
</dbReference>
<dbReference type="InterPro" id="IPR023214">
    <property type="entry name" value="HAD_sf"/>
</dbReference>
<dbReference type="Gene3D" id="2.70.150.10">
    <property type="entry name" value="Calcium-transporting ATPase, cytoplasmic transduction domain A"/>
    <property type="match status" value="1"/>
</dbReference>
<dbReference type="InterPro" id="IPR036163">
    <property type="entry name" value="HMA_dom_sf"/>
</dbReference>
<dbReference type="GO" id="GO:0005524">
    <property type="term" value="F:ATP binding"/>
    <property type="evidence" value="ECO:0007669"/>
    <property type="project" value="UniProtKB-UniRule"/>
</dbReference>
<dbReference type="Gene3D" id="3.40.50.1000">
    <property type="entry name" value="HAD superfamily/HAD-like"/>
    <property type="match status" value="1"/>
</dbReference>
<keyword evidence="6 12" id="KW-0067">ATP-binding</keyword>
<evidence type="ECO:0000256" key="6">
    <source>
        <dbReference type="ARBA" id="ARBA00022840"/>
    </source>
</evidence>
<dbReference type="SFLD" id="SFLDF00027">
    <property type="entry name" value="p-type_atpase"/>
    <property type="match status" value="1"/>
</dbReference>
<dbReference type="GO" id="GO:0005507">
    <property type="term" value="F:copper ion binding"/>
    <property type="evidence" value="ECO:0007669"/>
    <property type="project" value="TreeGrafter"/>
</dbReference>
<evidence type="ECO:0000256" key="3">
    <source>
        <dbReference type="ARBA" id="ARBA00022692"/>
    </source>
</evidence>
<feature type="transmembrane region" description="Helical" evidence="12">
    <location>
        <begin position="192"/>
        <end position="213"/>
    </location>
</feature>
<keyword evidence="3 12" id="KW-0812">Transmembrane</keyword>
<dbReference type="Pfam" id="PF00403">
    <property type="entry name" value="HMA"/>
    <property type="match status" value="1"/>
</dbReference>
<reference evidence="15" key="1">
    <citation type="submission" date="2024-05" db="EMBL/GenBank/DDBJ databases">
        <title>Draft genome assemblies of 36 bacteria isolated from hibernating arctic ground squirrels.</title>
        <authorList>
            <person name="McKee H."/>
            <person name="Mullen L."/>
            <person name="Drown D.M."/>
            <person name="Duddleston K.N."/>
        </authorList>
    </citation>
    <scope>NUCLEOTIDE SEQUENCE</scope>
    <source>
        <strain evidence="15">AR004</strain>
    </source>
</reference>
<dbReference type="SUPFAM" id="SSF81653">
    <property type="entry name" value="Calcium ATPase, transduction domain A"/>
    <property type="match status" value="1"/>
</dbReference>
<dbReference type="InterPro" id="IPR036412">
    <property type="entry name" value="HAD-like_sf"/>
</dbReference>
<dbReference type="InterPro" id="IPR044492">
    <property type="entry name" value="P_typ_ATPase_HD_dom"/>
</dbReference>
<sequence>MSTREVDLAVGGMTCASCVARVEKKLRRIDGVEASVNLATESAHLTVPDSVTDDELIATVARAGYSAALTGPSAAEPAPPPSPEGESAQSTGGVPAASAAPAATAPVSERGARGSLGASHLVRAEELRRRLVLSLLLSVPVMAVSMSSTLQFPGWQWALAALTLPVVTWGAWPFHRAALAGLRHGSFTMDTLVSLGVTASTLWSLWALIWGGAGEIGVRMPMSLAGMLTGAHAGGHHPHMYFESAAWVTTFLLAGRYAEARAKYRSGDALRALLELGAKEAARLRLTAPSGSTDAIDVLDDDGAPRPDATRHEERVAVDDLAAGDLIAVRPGEKIAVDGVVVEGASAVDASLLTGESVPVEVGVGDEVTGGTINASGALLVRATRVGEGTTLARIGALVTAAQAGKAPVQRLADRVSGVFVPAVLGIAALTLVGWLAVGASAQDALTASVAVLVIACPCALGLATPTAILVGSGRAAQLGVVIRGPEVLELTRSLDTIVLDKTGTVTTARMSLDTAASAGIGSESGWQGRTPAIDPLMLAGALEASSEHPVAAAITAAARERAEVEGSRLPAAEGFGNHEGRGVTGRVTSTDSGPGGTHDVAVGRASWIAERGIALPGHLSDALEAAESTGATGVVVAIDGRATAVLAVRDTVRASSATAIAELRALGIRPILLTGDNARAAAHVAGQVGIDPADVRAEVLPADKRDVVAELQASGAVVGMVGDGVNDAAALAQAGTRGLGLAMGSGTDAAIEAADITLVRADLDAVVAAVRVSRATLRIIKQNLFWAFAYNVAAIPLAMAGMLNPMIAGGAMACSSVIVVVNSLRLRRAG</sequence>
<dbReference type="GO" id="GO:0043682">
    <property type="term" value="F:P-type divalent copper transporter activity"/>
    <property type="evidence" value="ECO:0007669"/>
    <property type="project" value="TreeGrafter"/>
</dbReference>
<name>A0AAU8N4R7_9ACTO</name>
<dbReference type="FunFam" id="3.30.70.100:FF:000005">
    <property type="entry name" value="Copper-exporting P-type ATPase A"/>
    <property type="match status" value="1"/>
</dbReference>
<dbReference type="PANTHER" id="PTHR43520">
    <property type="entry name" value="ATP7, ISOFORM B"/>
    <property type="match status" value="1"/>
</dbReference>
<dbReference type="SFLD" id="SFLDS00003">
    <property type="entry name" value="Haloacid_Dehalogenase"/>
    <property type="match status" value="1"/>
</dbReference>
<dbReference type="InterPro" id="IPR017969">
    <property type="entry name" value="Heavy-metal-associated_CS"/>
</dbReference>
<keyword evidence="9 12" id="KW-0472">Membrane</keyword>
<dbReference type="InterPro" id="IPR008250">
    <property type="entry name" value="ATPase_P-typ_transduc_dom_A_sf"/>
</dbReference>
<dbReference type="SUPFAM" id="SSF81665">
    <property type="entry name" value="Calcium ATPase, transmembrane domain M"/>
    <property type="match status" value="1"/>
</dbReference>